<reference evidence="3" key="1">
    <citation type="submission" date="2020-11" db="EMBL/GenBank/DDBJ databases">
        <authorList>
            <consortium name="DOE Joint Genome Institute"/>
            <person name="Ahrendt S."/>
            <person name="Riley R."/>
            <person name="Andreopoulos W."/>
            <person name="Labutti K."/>
            <person name="Pangilinan J."/>
            <person name="Ruiz-Duenas F.J."/>
            <person name="Barrasa J.M."/>
            <person name="Sanchez-Garcia M."/>
            <person name="Camarero S."/>
            <person name="Miyauchi S."/>
            <person name="Serrano A."/>
            <person name="Linde D."/>
            <person name="Babiker R."/>
            <person name="Drula E."/>
            <person name="Ayuso-Fernandez I."/>
            <person name="Pacheco R."/>
            <person name="Padilla G."/>
            <person name="Ferreira P."/>
            <person name="Barriuso J."/>
            <person name="Kellner H."/>
            <person name="Castanera R."/>
            <person name="Alfaro M."/>
            <person name="Ramirez L."/>
            <person name="Pisabarro A.G."/>
            <person name="Kuo A."/>
            <person name="Tritt A."/>
            <person name="Lipzen A."/>
            <person name="He G."/>
            <person name="Yan M."/>
            <person name="Ng V."/>
            <person name="Cullen D."/>
            <person name="Martin F."/>
            <person name="Rosso M.-N."/>
            <person name="Henrissat B."/>
            <person name="Hibbett D."/>
            <person name="Martinez A.T."/>
            <person name="Grigoriev I.V."/>
        </authorList>
    </citation>
    <scope>NUCLEOTIDE SEQUENCE</scope>
    <source>
        <strain evidence="3">CBS 506.95</strain>
    </source>
</reference>
<organism evidence="3 4">
    <name type="scientific">Crepidotus variabilis</name>
    <dbReference type="NCBI Taxonomy" id="179855"/>
    <lineage>
        <taxon>Eukaryota</taxon>
        <taxon>Fungi</taxon>
        <taxon>Dikarya</taxon>
        <taxon>Basidiomycota</taxon>
        <taxon>Agaricomycotina</taxon>
        <taxon>Agaricomycetes</taxon>
        <taxon>Agaricomycetidae</taxon>
        <taxon>Agaricales</taxon>
        <taxon>Agaricineae</taxon>
        <taxon>Crepidotaceae</taxon>
        <taxon>Crepidotus</taxon>
    </lineage>
</organism>
<accession>A0A9P6E9R5</accession>
<dbReference type="AlphaFoldDB" id="A0A9P6E9R5"/>
<sequence>MATPSQHFHQVRLNQTATLPEPVKVDGIIIFRSSEVNMNNLQNGESDNTSLNLLNANEDNMLHISIRRLQNAIVFNTMSKGGEWGPEERVVLKGRFDGPNSTIAIFNHPDMYQIIANGRTIHYFKKRIQGDVAKIRYGTNAGQSSVFSDPIGVETYKDWAALVPGSRSVL</sequence>
<dbReference type="GO" id="GO:0030246">
    <property type="term" value="F:carbohydrate binding"/>
    <property type="evidence" value="ECO:0007669"/>
    <property type="project" value="UniProtKB-UniRule"/>
</dbReference>
<protein>
    <recommendedName>
        <fullName evidence="1">Galectin</fullName>
    </recommendedName>
</protein>
<dbReference type="SMART" id="SM00276">
    <property type="entry name" value="GLECT"/>
    <property type="match status" value="1"/>
</dbReference>
<dbReference type="Gene3D" id="2.60.120.200">
    <property type="match status" value="1"/>
</dbReference>
<dbReference type="InterPro" id="IPR001079">
    <property type="entry name" value="Galectin_CRD"/>
</dbReference>
<keyword evidence="1" id="KW-0430">Lectin</keyword>
<dbReference type="InterPro" id="IPR013320">
    <property type="entry name" value="ConA-like_dom_sf"/>
</dbReference>
<comment type="caution">
    <text evidence="3">The sequence shown here is derived from an EMBL/GenBank/DDBJ whole genome shotgun (WGS) entry which is preliminary data.</text>
</comment>
<evidence type="ECO:0000256" key="1">
    <source>
        <dbReference type="RuleBase" id="RU102079"/>
    </source>
</evidence>
<gene>
    <name evidence="3" type="ORF">CPB83DRAFT_553661</name>
</gene>
<dbReference type="Pfam" id="PF00337">
    <property type="entry name" value="Gal-bind_lectin"/>
    <property type="match status" value="1"/>
</dbReference>
<dbReference type="Proteomes" id="UP000807306">
    <property type="component" value="Unassembled WGS sequence"/>
</dbReference>
<dbReference type="OrthoDB" id="3018764at2759"/>
<evidence type="ECO:0000313" key="4">
    <source>
        <dbReference type="Proteomes" id="UP000807306"/>
    </source>
</evidence>
<feature type="domain" description="Galectin" evidence="2">
    <location>
        <begin position="15"/>
        <end position="152"/>
    </location>
</feature>
<proteinExistence type="predicted"/>
<evidence type="ECO:0000313" key="3">
    <source>
        <dbReference type="EMBL" id="KAF9525368.1"/>
    </source>
</evidence>
<dbReference type="PROSITE" id="PS51304">
    <property type="entry name" value="GALECTIN"/>
    <property type="match status" value="1"/>
</dbReference>
<name>A0A9P6E9R5_9AGAR</name>
<evidence type="ECO:0000259" key="2">
    <source>
        <dbReference type="PROSITE" id="PS51304"/>
    </source>
</evidence>
<dbReference type="SUPFAM" id="SSF49899">
    <property type="entry name" value="Concanavalin A-like lectins/glucanases"/>
    <property type="match status" value="1"/>
</dbReference>
<dbReference type="EMBL" id="MU157885">
    <property type="protein sequence ID" value="KAF9525368.1"/>
    <property type="molecule type" value="Genomic_DNA"/>
</dbReference>
<keyword evidence="4" id="KW-1185">Reference proteome</keyword>